<dbReference type="Gene3D" id="3.90.1140.10">
    <property type="entry name" value="Cyclic phosphodiesterase"/>
    <property type="match status" value="1"/>
</dbReference>
<proteinExistence type="predicted"/>
<organism evidence="1 2">
    <name type="scientific">Haloferax profundi</name>
    <dbReference type="NCBI Taxonomy" id="1544718"/>
    <lineage>
        <taxon>Archaea</taxon>
        <taxon>Methanobacteriati</taxon>
        <taxon>Methanobacteriota</taxon>
        <taxon>Stenosarchaea group</taxon>
        <taxon>Halobacteria</taxon>
        <taxon>Halobacteriales</taxon>
        <taxon>Haloferacaceae</taxon>
        <taxon>Haloferax</taxon>
    </lineage>
</organism>
<dbReference type="SUPFAM" id="SSF55144">
    <property type="entry name" value="LigT-like"/>
    <property type="match status" value="1"/>
</dbReference>
<comment type="caution">
    <text evidence="1">The sequence shown here is derived from an EMBL/GenBank/DDBJ whole genome shotgun (WGS) entry which is preliminary data.</text>
</comment>
<dbReference type="RefSeq" id="WP_058571602.1">
    <property type="nucleotide sequence ID" value="NZ_LOPV01000108.1"/>
</dbReference>
<keyword evidence="2" id="KW-1185">Reference proteome</keyword>
<evidence type="ECO:0000313" key="1">
    <source>
        <dbReference type="EMBL" id="KTG29257.1"/>
    </source>
</evidence>
<sequence length="165" mass="18434">MYSLNVPVPGRVARLASDLFPYLASFDRVRDRHTLVCKRFEATDFDRLRERLRQTLHGSPAFEARVTGIDFFEHPPRGSAPVVYLTVESPGLHALHRELVDEFGAIDGLEGDDYVPHITLARGGDVADARRVASQELDPIEWTVSNVDLYDGQFRETAATISLPG</sequence>
<name>A0A0W1SS47_9EURY</name>
<dbReference type="EMBL" id="LOPV01000108">
    <property type="protein sequence ID" value="KTG29257.1"/>
    <property type="molecule type" value="Genomic_DNA"/>
</dbReference>
<dbReference type="InterPro" id="IPR009097">
    <property type="entry name" value="Cyclic_Pdiesterase"/>
</dbReference>
<dbReference type="Pfam" id="PF13563">
    <property type="entry name" value="2_5_RNA_ligase2"/>
    <property type="match status" value="1"/>
</dbReference>
<protein>
    <submittedName>
        <fullName evidence="1">Phosphoesterase</fullName>
    </submittedName>
</protein>
<dbReference type="AlphaFoldDB" id="A0A0W1SS47"/>
<evidence type="ECO:0000313" key="2">
    <source>
        <dbReference type="Proteomes" id="UP000053157"/>
    </source>
</evidence>
<dbReference type="Proteomes" id="UP000053157">
    <property type="component" value="Unassembled WGS sequence"/>
</dbReference>
<gene>
    <name evidence="1" type="ORF">AUR66_11100</name>
</gene>
<dbReference type="OrthoDB" id="200286at2157"/>
<reference evidence="1 2" key="1">
    <citation type="submission" date="2015-12" db="EMBL/GenBank/DDBJ databases">
        <title>Haloferax profundi sp. nov. isolated from the Discovery deep brine-seawater interface in the Red Sea.</title>
        <authorList>
            <person name="Zhang G."/>
            <person name="Stingl U."/>
            <person name="Rashid M."/>
        </authorList>
    </citation>
    <scope>NUCLEOTIDE SEQUENCE [LARGE SCALE GENOMIC DNA]</scope>
    <source>
        <strain evidence="1 2">SB29</strain>
    </source>
</reference>
<accession>A0A0W1SS47</accession>